<evidence type="ECO:0000259" key="5">
    <source>
        <dbReference type="PROSITE" id="PS51635"/>
    </source>
</evidence>
<feature type="short sequence motif" description="GXGXXG" evidence="4">
    <location>
        <begin position="21"/>
        <end position="26"/>
    </location>
</feature>
<dbReference type="InterPro" id="IPR021095">
    <property type="entry name" value="DUF3734"/>
</dbReference>
<feature type="active site" description="Nucleophile" evidence="4">
    <location>
        <position position="50"/>
    </location>
</feature>
<dbReference type="InterPro" id="IPR002641">
    <property type="entry name" value="PNPLA_dom"/>
</dbReference>
<dbReference type="EMBL" id="JAVIZN010000002">
    <property type="protein sequence ID" value="MDR6204153.1"/>
    <property type="molecule type" value="Genomic_DNA"/>
</dbReference>
<dbReference type="AlphaFoldDB" id="A0ABD5CGS6"/>
<protein>
    <submittedName>
        <fullName evidence="6">NTE family protein</fullName>
    </submittedName>
</protein>
<evidence type="ECO:0000313" key="6">
    <source>
        <dbReference type="EMBL" id="MDR6204153.1"/>
    </source>
</evidence>
<keyword evidence="3 4" id="KW-0443">Lipid metabolism</keyword>
<organism evidence="6 7">
    <name type="scientific">Paraburkholderia graminis</name>
    <dbReference type="NCBI Taxonomy" id="60548"/>
    <lineage>
        <taxon>Bacteria</taxon>
        <taxon>Pseudomonadati</taxon>
        <taxon>Pseudomonadota</taxon>
        <taxon>Betaproteobacteria</taxon>
        <taxon>Burkholderiales</taxon>
        <taxon>Burkholderiaceae</taxon>
        <taxon>Paraburkholderia</taxon>
    </lineage>
</organism>
<dbReference type="PANTHER" id="PTHR14226">
    <property type="entry name" value="NEUROPATHY TARGET ESTERASE/SWISS CHEESE D.MELANOGASTER"/>
    <property type="match status" value="1"/>
</dbReference>
<dbReference type="Pfam" id="PF01734">
    <property type="entry name" value="Patatin"/>
    <property type="match status" value="1"/>
</dbReference>
<evidence type="ECO:0000256" key="2">
    <source>
        <dbReference type="ARBA" id="ARBA00022963"/>
    </source>
</evidence>
<dbReference type="CDD" id="cd07209">
    <property type="entry name" value="Pat_hypo_Ecoli_Z1214_like"/>
    <property type="match status" value="1"/>
</dbReference>
<evidence type="ECO:0000256" key="1">
    <source>
        <dbReference type="ARBA" id="ARBA00022801"/>
    </source>
</evidence>
<sequence>MPPSTIAHKKPAHRIALALQGGGAFGAFQAGVLEALHDAGVEIDACSGSSIGAINAALYFGNEPSRRIERLKTFWNSVSVPGSALREHALQLWPPRGALEHRTVRRMLAEADQTYALQFGLPGFFVRRVDIPWVAGTGNPGDASVFDTRPLVRTLSNLCDFELLNRSPVQVSVVAANVATGAARYFVNHDDGLDGAMIMASGALPPWFPAVEIDGAWYWDGSLVTGAPVRHLLASAPPGVSTTILRADLWSCDGPLADNLVDVDIRLKNIQHASRAAFFNETREESQRLKSLLAYALECIDGEKRQSDPQLINAATLAQPDNVRIVPVDYERSQCEAHFKDSQFGKTAIDEHWNNGRRVAEAALSQMESA</sequence>
<dbReference type="Proteomes" id="UP001245184">
    <property type="component" value="Unassembled WGS sequence"/>
</dbReference>
<dbReference type="SUPFAM" id="SSF52151">
    <property type="entry name" value="FabD/lysophospholipase-like"/>
    <property type="match status" value="1"/>
</dbReference>
<comment type="caution">
    <text evidence="4">Lacks conserved residue(s) required for the propagation of feature annotation.</text>
</comment>
<comment type="caution">
    <text evidence="6">The sequence shown here is derived from an EMBL/GenBank/DDBJ whole genome shotgun (WGS) entry which is preliminary data.</text>
</comment>
<name>A0ABD5CGS6_9BURK</name>
<proteinExistence type="predicted"/>
<evidence type="ECO:0000256" key="3">
    <source>
        <dbReference type="ARBA" id="ARBA00023098"/>
    </source>
</evidence>
<dbReference type="InterPro" id="IPR016035">
    <property type="entry name" value="Acyl_Trfase/lysoPLipase"/>
</dbReference>
<dbReference type="InterPro" id="IPR050301">
    <property type="entry name" value="NTE"/>
</dbReference>
<gene>
    <name evidence="6" type="ORF">QF025_002873</name>
</gene>
<dbReference type="Gene3D" id="3.40.1090.10">
    <property type="entry name" value="Cytosolic phospholipase A2 catalytic domain"/>
    <property type="match status" value="2"/>
</dbReference>
<keyword evidence="2 4" id="KW-0442">Lipid degradation</keyword>
<dbReference type="PANTHER" id="PTHR14226:SF57">
    <property type="entry name" value="BLR7027 PROTEIN"/>
    <property type="match status" value="1"/>
</dbReference>
<accession>A0ABD5CGS6</accession>
<dbReference type="GO" id="GO:0016042">
    <property type="term" value="P:lipid catabolic process"/>
    <property type="evidence" value="ECO:0007669"/>
    <property type="project" value="UniProtKB-UniRule"/>
</dbReference>
<dbReference type="RefSeq" id="WP_051153960.1">
    <property type="nucleotide sequence ID" value="NZ_ATXV01000006.1"/>
</dbReference>
<keyword evidence="1 4" id="KW-0378">Hydrolase</keyword>
<dbReference type="Pfam" id="PF12536">
    <property type="entry name" value="DUF3734"/>
    <property type="match status" value="1"/>
</dbReference>
<feature type="short sequence motif" description="GXSXG" evidence="4">
    <location>
        <begin position="48"/>
        <end position="52"/>
    </location>
</feature>
<dbReference type="PROSITE" id="PS51635">
    <property type="entry name" value="PNPLA"/>
    <property type="match status" value="1"/>
</dbReference>
<feature type="active site" description="Proton acceptor" evidence="4">
    <location>
        <position position="220"/>
    </location>
</feature>
<evidence type="ECO:0000256" key="4">
    <source>
        <dbReference type="PROSITE-ProRule" id="PRU01161"/>
    </source>
</evidence>
<evidence type="ECO:0000313" key="7">
    <source>
        <dbReference type="Proteomes" id="UP001245184"/>
    </source>
</evidence>
<reference evidence="6 7" key="1">
    <citation type="submission" date="2023-08" db="EMBL/GenBank/DDBJ databases">
        <title>Genome sequencing of plant associated microbes to promote plant fitness in Sorghum bicolor and Oryza sativa.</title>
        <authorList>
            <person name="Coleman-Derr D."/>
        </authorList>
    </citation>
    <scope>NUCLEOTIDE SEQUENCE [LARGE SCALE GENOMIC DNA]</scope>
    <source>
        <strain evidence="6 7">SLBN-33</strain>
    </source>
</reference>
<dbReference type="GO" id="GO:0016787">
    <property type="term" value="F:hydrolase activity"/>
    <property type="evidence" value="ECO:0007669"/>
    <property type="project" value="UniProtKB-UniRule"/>
</dbReference>
<feature type="domain" description="PNPLA" evidence="5">
    <location>
        <begin position="17"/>
        <end position="233"/>
    </location>
</feature>